<dbReference type="GO" id="GO:0016787">
    <property type="term" value="F:hydrolase activity"/>
    <property type="evidence" value="ECO:0007669"/>
    <property type="project" value="UniProtKB-KW"/>
</dbReference>
<name>A0A7C3M9X9_ARCFL</name>
<feature type="domain" description="Serine aminopeptidase S33" evidence="1">
    <location>
        <begin position="20"/>
        <end position="250"/>
    </location>
</feature>
<organism evidence="3">
    <name type="scientific">Archaeoglobus fulgidus</name>
    <dbReference type="NCBI Taxonomy" id="2234"/>
    <lineage>
        <taxon>Archaea</taxon>
        <taxon>Methanobacteriati</taxon>
        <taxon>Methanobacteriota</taxon>
        <taxon>Archaeoglobi</taxon>
        <taxon>Archaeoglobales</taxon>
        <taxon>Archaeoglobaceae</taxon>
        <taxon>Archaeoglobus</taxon>
    </lineage>
</organism>
<dbReference type="InterPro" id="IPR000073">
    <property type="entry name" value="AB_hydrolase_1"/>
</dbReference>
<sequence length="266" mass="30436">MALKAKDGILLYMRRWDVESPKAAICLVHGLGEHSGRYEHVAKFFNRNNISFSAFDLRGHGRSEGRRGHAEYEKLLDDIELFLQSCEYSCPKIIYGHSMGGNLALNFLLRRDADVAGGIISAPFLRLPKELPKYLYFVLKILNVIAPSIQLSNGINPELISRDEEVVKNYISDPLVHNKISPRFILQSIEAGKWAIENAEKLKKPILLIHGTADRITSYDASKEFAQKAGKLCKFISYRDFYHEPHNEPEKERVFADMMEWIEEVI</sequence>
<dbReference type="SUPFAM" id="SSF53474">
    <property type="entry name" value="alpha/beta-Hydrolases"/>
    <property type="match status" value="1"/>
</dbReference>
<dbReference type="InterPro" id="IPR022742">
    <property type="entry name" value="Hydrolase_4"/>
</dbReference>
<proteinExistence type="predicted"/>
<reference evidence="3" key="1">
    <citation type="journal article" date="2020" name="mSystems">
        <title>Genome- and Community-Level Interaction Insights into Carbon Utilization and Element Cycling Functions of Hydrothermarchaeota in Hydrothermal Sediment.</title>
        <authorList>
            <person name="Zhou Z."/>
            <person name="Liu Y."/>
            <person name="Xu W."/>
            <person name="Pan J."/>
            <person name="Luo Z.H."/>
            <person name="Li M."/>
        </authorList>
    </citation>
    <scope>NUCLEOTIDE SEQUENCE [LARGE SCALE GENOMIC DNA]</scope>
    <source>
        <strain evidence="2">SpSt-12</strain>
        <strain evidence="4">SpSt-38</strain>
        <strain evidence="3">SpSt-87</strain>
    </source>
</reference>
<dbReference type="EMBL" id="DTLB01000042">
    <property type="protein sequence ID" value="HFW32732.1"/>
    <property type="molecule type" value="Genomic_DNA"/>
</dbReference>
<gene>
    <name evidence="2" type="ORF">ENN70_09490</name>
    <name evidence="4" type="ORF">ENR21_03320</name>
    <name evidence="3" type="ORF">ENW66_07290</name>
</gene>
<evidence type="ECO:0000259" key="1">
    <source>
        <dbReference type="Pfam" id="PF12146"/>
    </source>
</evidence>
<keyword evidence="3" id="KW-0378">Hydrolase</keyword>
<dbReference type="EMBL" id="DSCQ01000124">
    <property type="protein sequence ID" value="HET22251.1"/>
    <property type="molecule type" value="Genomic_DNA"/>
</dbReference>
<dbReference type="FunFam" id="3.40.50.1820:FF:000117">
    <property type="entry name" value="Monoglyceride lipase, putative"/>
    <property type="match status" value="1"/>
</dbReference>
<dbReference type="PRINTS" id="PR00111">
    <property type="entry name" value="ABHYDROLASE"/>
</dbReference>
<dbReference type="Gene3D" id="3.40.50.1820">
    <property type="entry name" value="alpha/beta hydrolase"/>
    <property type="match status" value="1"/>
</dbReference>
<dbReference type="InterPro" id="IPR051044">
    <property type="entry name" value="MAG_DAG_Lipase"/>
</dbReference>
<evidence type="ECO:0000313" key="3">
    <source>
        <dbReference type="EMBL" id="HFW32732.1"/>
    </source>
</evidence>
<evidence type="ECO:0000313" key="4">
    <source>
        <dbReference type="EMBL" id="HGF87444.1"/>
    </source>
</evidence>
<dbReference type="AlphaFoldDB" id="A0A7C3M9X9"/>
<accession>A0A7C3M9X9</accession>
<evidence type="ECO:0000313" key="2">
    <source>
        <dbReference type="EMBL" id="HET22251.1"/>
    </source>
</evidence>
<dbReference type="PANTHER" id="PTHR11614">
    <property type="entry name" value="PHOSPHOLIPASE-RELATED"/>
    <property type="match status" value="1"/>
</dbReference>
<dbReference type="InterPro" id="IPR029058">
    <property type="entry name" value="AB_hydrolase_fold"/>
</dbReference>
<dbReference type="Pfam" id="PF12146">
    <property type="entry name" value="Hydrolase_4"/>
    <property type="match status" value="1"/>
</dbReference>
<comment type="caution">
    <text evidence="3">The sequence shown here is derived from an EMBL/GenBank/DDBJ whole genome shotgun (WGS) entry which is preliminary data.</text>
</comment>
<protein>
    <submittedName>
        <fullName evidence="3">Alpha/beta hydrolase</fullName>
    </submittedName>
</protein>
<dbReference type="EMBL" id="DSQD01000098">
    <property type="protein sequence ID" value="HGF87444.1"/>
    <property type="molecule type" value="Genomic_DNA"/>
</dbReference>